<evidence type="ECO:0000313" key="7">
    <source>
        <dbReference type="EMBL" id="KAF2669972.1"/>
    </source>
</evidence>
<evidence type="ECO:0000256" key="4">
    <source>
        <dbReference type="ARBA" id="ARBA00022839"/>
    </source>
</evidence>
<dbReference type="InterPro" id="IPR034922">
    <property type="entry name" value="REX1-like_exo"/>
</dbReference>
<name>A0A6A6UCT8_9PEZI</name>
<gene>
    <name evidence="7" type="ORF">BT63DRAFT_423943</name>
</gene>
<dbReference type="PANTHER" id="PTHR12801:SF112">
    <property type="entry name" value="RNA EXONUCLEASE 3"/>
    <property type="match status" value="1"/>
</dbReference>
<keyword evidence="2" id="KW-0540">Nuclease</keyword>
<feature type="compositionally biased region" description="Polar residues" evidence="5">
    <location>
        <begin position="114"/>
        <end position="160"/>
    </location>
</feature>
<feature type="compositionally biased region" description="Polar residues" evidence="5">
    <location>
        <begin position="171"/>
        <end position="182"/>
    </location>
</feature>
<keyword evidence="3" id="KW-0378">Hydrolase</keyword>
<keyword evidence="8" id="KW-1185">Reference proteome</keyword>
<dbReference type="InterPro" id="IPR012337">
    <property type="entry name" value="RNaseH-like_sf"/>
</dbReference>
<feature type="compositionally biased region" description="Polar residues" evidence="5">
    <location>
        <begin position="57"/>
        <end position="72"/>
    </location>
</feature>
<dbReference type="AlphaFoldDB" id="A0A6A6UCT8"/>
<dbReference type="GO" id="GO:0004527">
    <property type="term" value="F:exonuclease activity"/>
    <property type="evidence" value="ECO:0007669"/>
    <property type="project" value="UniProtKB-KW"/>
</dbReference>
<evidence type="ECO:0000259" key="6">
    <source>
        <dbReference type="SMART" id="SM00479"/>
    </source>
</evidence>
<feature type="domain" description="Exonuclease" evidence="6">
    <location>
        <begin position="439"/>
        <end position="639"/>
    </location>
</feature>
<feature type="region of interest" description="Disordered" evidence="5">
    <location>
        <begin position="108"/>
        <end position="191"/>
    </location>
</feature>
<dbReference type="Proteomes" id="UP000799302">
    <property type="component" value="Unassembled WGS sequence"/>
</dbReference>
<evidence type="ECO:0000313" key="8">
    <source>
        <dbReference type="Proteomes" id="UP000799302"/>
    </source>
</evidence>
<proteinExistence type="inferred from homology"/>
<protein>
    <recommendedName>
        <fullName evidence="6">Exonuclease domain-containing protein</fullName>
    </recommendedName>
</protein>
<dbReference type="PANTHER" id="PTHR12801">
    <property type="entry name" value="RNA EXONUCLEASE REXO1 / RECO3 FAMILY MEMBER-RELATED"/>
    <property type="match status" value="1"/>
</dbReference>
<dbReference type="Gene3D" id="3.30.420.10">
    <property type="entry name" value="Ribonuclease H-like superfamily/Ribonuclease H"/>
    <property type="match status" value="1"/>
</dbReference>
<keyword evidence="4" id="KW-0269">Exonuclease</keyword>
<organism evidence="7 8">
    <name type="scientific">Microthyrium microscopicum</name>
    <dbReference type="NCBI Taxonomy" id="703497"/>
    <lineage>
        <taxon>Eukaryota</taxon>
        <taxon>Fungi</taxon>
        <taxon>Dikarya</taxon>
        <taxon>Ascomycota</taxon>
        <taxon>Pezizomycotina</taxon>
        <taxon>Dothideomycetes</taxon>
        <taxon>Dothideomycetes incertae sedis</taxon>
        <taxon>Microthyriales</taxon>
        <taxon>Microthyriaceae</taxon>
        <taxon>Microthyrium</taxon>
    </lineage>
</organism>
<dbReference type="GO" id="GO:0005634">
    <property type="term" value="C:nucleus"/>
    <property type="evidence" value="ECO:0007669"/>
    <property type="project" value="TreeGrafter"/>
</dbReference>
<dbReference type="SMART" id="SM00479">
    <property type="entry name" value="EXOIII"/>
    <property type="match status" value="1"/>
</dbReference>
<dbReference type="GO" id="GO:0003676">
    <property type="term" value="F:nucleic acid binding"/>
    <property type="evidence" value="ECO:0007669"/>
    <property type="project" value="InterPro"/>
</dbReference>
<feature type="region of interest" description="Disordered" evidence="5">
    <location>
        <begin position="43"/>
        <end position="96"/>
    </location>
</feature>
<dbReference type="InterPro" id="IPR013520">
    <property type="entry name" value="Ribonucl_H"/>
</dbReference>
<dbReference type="InterPro" id="IPR047021">
    <property type="entry name" value="REXO1/3/4-like"/>
</dbReference>
<dbReference type="CDD" id="cd06145">
    <property type="entry name" value="REX1_like"/>
    <property type="match status" value="1"/>
</dbReference>
<evidence type="ECO:0000256" key="3">
    <source>
        <dbReference type="ARBA" id="ARBA00022801"/>
    </source>
</evidence>
<evidence type="ECO:0000256" key="1">
    <source>
        <dbReference type="ARBA" id="ARBA00006357"/>
    </source>
</evidence>
<dbReference type="OrthoDB" id="3996471at2759"/>
<comment type="similarity">
    <text evidence="1">Belongs to the REXO1/REXO3 family.</text>
</comment>
<sequence length="696" mass="76082">MFSSKLFKEVACPKGDACQLPSCVFSHDASVLSKSSMKKQVIEHEVEGGDRKRVKLNNGTGATSRPLTQGSSPFMGILTSKLEGPPKNNTTVDDSWSKFDDKVRAKDLHKVKPNATSRQLPPTSTHSSPELRPNSQAKASSISPLQQNTTTKSTSKNAPKSTPAKHANVKTPATPSSTQSKASAEDLNPRLVTTSPASHAVRLKYVQLIHEQFLRLNTAVANSTDEAIKQHKLSPGNLIKLALDKEEHVARNQPLVYKQVMGLNVVQMRKETPEGFVITIIESKGPKEFTPSDSPFAKELTPELEGLMIARYSAKLDGLDKHGYVIKAPSQADIASAKKANELSAWETCDRCTIRFEVFPNRREDGALTSSGQCRHHSRRSYRDRNTKQQMYPCCNKRVGEPGCTIKPSHVFKTSDPARLANDLQFESTPENPVADPSMAVAFDCEMGYTTLGMEIIRISACTWPAGEQLFDALVRPFGQILDLNTQFSGVTTEQFFNAPDYSATSTRPISIASTASAVSAVSAASSTASAIPPTLQKLSSPKAARELLCSYLSPSTPLIGHSIENDLNVIRLLHPTIVDTIFLFPHSGGLPYRNGLRNLTKNHLSRDIQTGGAAGHDSLEDARATGDLVRARISRDWKTLRADGWRVGEDSNGVKVFVPPADGWEEKGAGRDFNMPPAKWWLTESQRVEEEAKSA</sequence>
<dbReference type="SUPFAM" id="SSF53098">
    <property type="entry name" value="Ribonuclease H-like"/>
    <property type="match status" value="1"/>
</dbReference>
<reference evidence="7" key="1">
    <citation type="journal article" date="2020" name="Stud. Mycol.">
        <title>101 Dothideomycetes genomes: a test case for predicting lifestyles and emergence of pathogens.</title>
        <authorList>
            <person name="Haridas S."/>
            <person name="Albert R."/>
            <person name="Binder M."/>
            <person name="Bloem J."/>
            <person name="Labutti K."/>
            <person name="Salamov A."/>
            <person name="Andreopoulos B."/>
            <person name="Baker S."/>
            <person name="Barry K."/>
            <person name="Bills G."/>
            <person name="Bluhm B."/>
            <person name="Cannon C."/>
            <person name="Castanera R."/>
            <person name="Culley D."/>
            <person name="Daum C."/>
            <person name="Ezra D."/>
            <person name="Gonzalez J."/>
            <person name="Henrissat B."/>
            <person name="Kuo A."/>
            <person name="Liang C."/>
            <person name="Lipzen A."/>
            <person name="Lutzoni F."/>
            <person name="Magnuson J."/>
            <person name="Mondo S."/>
            <person name="Nolan M."/>
            <person name="Ohm R."/>
            <person name="Pangilinan J."/>
            <person name="Park H.-J."/>
            <person name="Ramirez L."/>
            <person name="Alfaro M."/>
            <person name="Sun H."/>
            <person name="Tritt A."/>
            <person name="Yoshinaga Y."/>
            <person name="Zwiers L.-H."/>
            <person name="Turgeon B."/>
            <person name="Goodwin S."/>
            <person name="Spatafora J."/>
            <person name="Crous P."/>
            <person name="Grigoriev I."/>
        </authorList>
    </citation>
    <scope>NUCLEOTIDE SEQUENCE</scope>
    <source>
        <strain evidence="7">CBS 115976</strain>
    </source>
</reference>
<dbReference type="InterPro" id="IPR036397">
    <property type="entry name" value="RNaseH_sf"/>
</dbReference>
<evidence type="ECO:0000256" key="2">
    <source>
        <dbReference type="ARBA" id="ARBA00022722"/>
    </source>
</evidence>
<dbReference type="EMBL" id="MU004234">
    <property type="protein sequence ID" value="KAF2669972.1"/>
    <property type="molecule type" value="Genomic_DNA"/>
</dbReference>
<accession>A0A6A6UCT8</accession>
<evidence type="ECO:0000256" key="5">
    <source>
        <dbReference type="SAM" id="MobiDB-lite"/>
    </source>
</evidence>